<feature type="signal peptide" evidence="2">
    <location>
        <begin position="1"/>
        <end position="28"/>
    </location>
</feature>
<organism evidence="4 5">
    <name type="scientific">Idiomarina seosinensis</name>
    <dbReference type="NCBI Taxonomy" id="281739"/>
    <lineage>
        <taxon>Bacteria</taxon>
        <taxon>Pseudomonadati</taxon>
        <taxon>Pseudomonadota</taxon>
        <taxon>Gammaproteobacteria</taxon>
        <taxon>Alteromonadales</taxon>
        <taxon>Idiomarinaceae</taxon>
        <taxon>Idiomarina</taxon>
    </lineage>
</organism>
<protein>
    <recommendedName>
        <fullName evidence="3">Outer membrane protein beta-barrel domain-containing protein</fullName>
    </recommendedName>
</protein>
<name>A0A432ZBB6_9GAMM</name>
<dbReference type="Pfam" id="PF13505">
    <property type="entry name" value="OMP_b-brl"/>
    <property type="match status" value="1"/>
</dbReference>
<dbReference type="Gene3D" id="2.40.160.20">
    <property type="match status" value="1"/>
</dbReference>
<proteinExistence type="predicted"/>
<dbReference type="InterPro" id="IPR011250">
    <property type="entry name" value="OMP/PagP_B-barrel"/>
</dbReference>
<dbReference type="SUPFAM" id="SSF56925">
    <property type="entry name" value="OMPA-like"/>
    <property type="match status" value="1"/>
</dbReference>
<accession>A0A432ZBB6</accession>
<evidence type="ECO:0000256" key="1">
    <source>
        <dbReference type="ARBA" id="ARBA00022729"/>
    </source>
</evidence>
<evidence type="ECO:0000259" key="3">
    <source>
        <dbReference type="Pfam" id="PF13505"/>
    </source>
</evidence>
<dbReference type="InterPro" id="IPR027385">
    <property type="entry name" value="Beta-barrel_OMP"/>
</dbReference>
<dbReference type="EMBL" id="PIQF01000003">
    <property type="protein sequence ID" value="RUO75235.1"/>
    <property type="molecule type" value="Genomic_DNA"/>
</dbReference>
<dbReference type="AlphaFoldDB" id="A0A432ZBB6"/>
<gene>
    <name evidence="4" type="ORF">CWI81_09650</name>
</gene>
<comment type="caution">
    <text evidence="4">The sequence shown here is derived from an EMBL/GenBank/DDBJ whole genome shotgun (WGS) entry which is preliminary data.</text>
</comment>
<feature type="chain" id="PRO_5019099273" description="Outer membrane protein beta-barrel domain-containing protein" evidence="2">
    <location>
        <begin position="29"/>
        <end position="207"/>
    </location>
</feature>
<reference evidence="4 5" key="1">
    <citation type="journal article" date="2011" name="Front. Microbiol.">
        <title>Genomic signatures of strain selection and enhancement in Bacillus atrophaeus var. globigii, a historical biowarfare simulant.</title>
        <authorList>
            <person name="Gibbons H.S."/>
            <person name="Broomall S.M."/>
            <person name="McNew L.A."/>
            <person name="Daligault H."/>
            <person name="Chapman C."/>
            <person name="Bruce D."/>
            <person name="Karavis M."/>
            <person name="Krepps M."/>
            <person name="McGregor P.A."/>
            <person name="Hong C."/>
            <person name="Park K.H."/>
            <person name="Akmal A."/>
            <person name="Feldman A."/>
            <person name="Lin J.S."/>
            <person name="Chang W.E."/>
            <person name="Higgs B.W."/>
            <person name="Demirev P."/>
            <person name="Lindquist J."/>
            <person name="Liem A."/>
            <person name="Fochler E."/>
            <person name="Read T.D."/>
            <person name="Tapia R."/>
            <person name="Johnson S."/>
            <person name="Bishop-Lilly K.A."/>
            <person name="Detter C."/>
            <person name="Han C."/>
            <person name="Sozhamannan S."/>
            <person name="Rosenzweig C.N."/>
            <person name="Skowronski E.W."/>
        </authorList>
    </citation>
    <scope>NUCLEOTIDE SEQUENCE [LARGE SCALE GENOMIC DNA]</scope>
    <source>
        <strain evidence="4 5">CL-SP19</strain>
    </source>
</reference>
<sequence length="207" mass="22038">MVMKKTLSAVALSAICIAAATTSAVSHAASNAPSFDNAGISYVNLDTSGGSASGFAIDFESSALANNWLISVDYLYASDDLTVNNINVDFEASNLYANLGYKFYANDSFTAYASGGVTWVDSQASSSALSVNDDDTGWNLQLGVRSKLTELFEIDANVRHVDVFDTSDQELSLTARYYLTANASLGLNYTFADSDSSYFGLGGSYHF</sequence>
<evidence type="ECO:0000313" key="4">
    <source>
        <dbReference type="EMBL" id="RUO75235.1"/>
    </source>
</evidence>
<keyword evidence="5" id="KW-1185">Reference proteome</keyword>
<evidence type="ECO:0000313" key="5">
    <source>
        <dbReference type="Proteomes" id="UP000287908"/>
    </source>
</evidence>
<dbReference type="Proteomes" id="UP000287908">
    <property type="component" value="Unassembled WGS sequence"/>
</dbReference>
<feature type="domain" description="Outer membrane protein beta-barrel" evidence="3">
    <location>
        <begin position="13"/>
        <end position="191"/>
    </location>
</feature>
<evidence type="ECO:0000256" key="2">
    <source>
        <dbReference type="SAM" id="SignalP"/>
    </source>
</evidence>
<keyword evidence="1 2" id="KW-0732">Signal</keyword>